<feature type="signal peptide" evidence="1">
    <location>
        <begin position="1"/>
        <end position="25"/>
    </location>
</feature>
<sequence length="97" mass="9786">MASFAKAAALLLCVCLLLSASSADAASIRGRELQASIANCKSHKTITGGKQVCTACTTGYVLIPGDGGCARESTTVVKPGVVRPGSVSHSNTVVRGH</sequence>
<evidence type="ECO:0000256" key="1">
    <source>
        <dbReference type="SAM" id="SignalP"/>
    </source>
</evidence>
<evidence type="ECO:0000313" key="2">
    <source>
        <dbReference type="EMBL" id="SZX69474.1"/>
    </source>
</evidence>
<keyword evidence="1" id="KW-0732">Signal</keyword>
<dbReference type="EMBL" id="FNXT01000930">
    <property type="protein sequence ID" value="SZX69474.1"/>
    <property type="molecule type" value="Genomic_DNA"/>
</dbReference>
<dbReference type="Proteomes" id="UP000256970">
    <property type="component" value="Unassembled WGS sequence"/>
</dbReference>
<feature type="chain" id="PRO_5016615699" evidence="1">
    <location>
        <begin position="26"/>
        <end position="97"/>
    </location>
</feature>
<protein>
    <submittedName>
        <fullName evidence="2">Uncharacterized protein</fullName>
    </submittedName>
</protein>
<name>A0A383VXI8_TETOB</name>
<organism evidence="2 3">
    <name type="scientific">Tetradesmus obliquus</name>
    <name type="common">Green alga</name>
    <name type="synonym">Acutodesmus obliquus</name>
    <dbReference type="NCBI Taxonomy" id="3088"/>
    <lineage>
        <taxon>Eukaryota</taxon>
        <taxon>Viridiplantae</taxon>
        <taxon>Chlorophyta</taxon>
        <taxon>core chlorophytes</taxon>
        <taxon>Chlorophyceae</taxon>
        <taxon>CS clade</taxon>
        <taxon>Sphaeropleales</taxon>
        <taxon>Scenedesmaceae</taxon>
        <taxon>Tetradesmus</taxon>
    </lineage>
</organism>
<gene>
    <name evidence="2" type="ORF">BQ4739_LOCUS9744</name>
</gene>
<evidence type="ECO:0000313" key="3">
    <source>
        <dbReference type="Proteomes" id="UP000256970"/>
    </source>
</evidence>
<keyword evidence="3" id="KW-1185">Reference proteome</keyword>
<proteinExistence type="predicted"/>
<dbReference type="AlphaFoldDB" id="A0A383VXI8"/>
<accession>A0A383VXI8</accession>
<reference evidence="2 3" key="1">
    <citation type="submission" date="2016-10" db="EMBL/GenBank/DDBJ databases">
        <authorList>
            <person name="Cai Z."/>
        </authorList>
    </citation>
    <scope>NUCLEOTIDE SEQUENCE [LARGE SCALE GENOMIC DNA]</scope>
</reference>